<feature type="transmembrane region" description="Helical" evidence="1">
    <location>
        <begin position="359"/>
        <end position="382"/>
    </location>
</feature>
<evidence type="ECO:0000313" key="3">
    <source>
        <dbReference type="Proteomes" id="UP000472272"/>
    </source>
</evidence>
<protein>
    <recommendedName>
        <fullName evidence="4">Envelope glycoprotein</fullName>
    </recommendedName>
</protein>
<evidence type="ECO:0000313" key="2">
    <source>
        <dbReference type="Ensembl" id="ENSPMRP00000006758.1"/>
    </source>
</evidence>
<dbReference type="Gene3D" id="1.10.287.210">
    <property type="match status" value="1"/>
</dbReference>
<dbReference type="OMA" id="CCVEIND"/>
<organism evidence="2 3">
    <name type="scientific">Podarcis muralis</name>
    <name type="common">Wall lizard</name>
    <name type="synonym">Lacerta muralis</name>
    <dbReference type="NCBI Taxonomy" id="64176"/>
    <lineage>
        <taxon>Eukaryota</taxon>
        <taxon>Metazoa</taxon>
        <taxon>Chordata</taxon>
        <taxon>Craniata</taxon>
        <taxon>Vertebrata</taxon>
        <taxon>Euteleostomi</taxon>
        <taxon>Lepidosauria</taxon>
        <taxon>Squamata</taxon>
        <taxon>Bifurcata</taxon>
        <taxon>Unidentata</taxon>
        <taxon>Episquamata</taxon>
        <taxon>Laterata</taxon>
        <taxon>Lacertibaenia</taxon>
        <taxon>Lacertidae</taxon>
        <taxon>Podarcis</taxon>
    </lineage>
</organism>
<sequence length="435" mass="48963">MQQLNNLPLPPKAYNMFLSLAETIAKELTVRNCFVCGGTNMGNQWPWVAHEVNYTEVLRNEKNYTYLHPGNEVWQISNSLVGVECFVRNSSDQKSIRVGDTPCLGQWNGKEWWSSNNATKDWPSALANMTNMTPLQDPQNTSREWTTPDGFYWACGGYAYNRLPLNWVGSCVLATLRPSFFLLPLEVKARLGMPVYDEIGPRRKRAVSIGKWEDSDWPPERIIQYYGPATWANDGTAGSFGRDPIYLLNRIIRLQAIVEIITNETASALTKLAKESAKSRTYIMQNRLALDYLLAKEGGVCGKFNLTNCCIEIDDSGKVVKDIADRMIKLAHVPVQRWEGLNFKELFGSWFPKLPGLQAIVALIGLIAAGCVLIPCVLPIFVRAINNSLSLLAQRHTATQMMVMSYEPVLTDEEEGNHLDLLCEFEASMEKRGEL</sequence>
<dbReference type="GeneTree" id="ENSGT00940000165291"/>
<evidence type="ECO:0008006" key="4">
    <source>
        <dbReference type="Google" id="ProtNLM"/>
    </source>
</evidence>
<dbReference type="CDD" id="cd09850">
    <property type="entry name" value="Ebola-like_HR1-HR2"/>
    <property type="match status" value="1"/>
</dbReference>
<keyword evidence="3" id="KW-1185">Reference proteome</keyword>
<name>A0A670I4B0_PODMU</name>
<dbReference type="Ensembl" id="ENSPMRT00000007196.1">
    <property type="protein sequence ID" value="ENSPMRP00000006758.1"/>
    <property type="gene ID" value="ENSPMRG00000004588.1"/>
</dbReference>
<dbReference type="InterPro" id="IPR018154">
    <property type="entry name" value="TLV/ENV_coat_polyprotein"/>
</dbReference>
<reference evidence="2" key="3">
    <citation type="submission" date="2025-09" db="UniProtKB">
        <authorList>
            <consortium name="Ensembl"/>
        </authorList>
    </citation>
    <scope>IDENTIFICATION</scope>
</reference>
<dbReference type="AlphaFoldDB" id="A0A670I4B0"/>
<dbReference type="PANTHER" id="PTHR10424:SF68">
    <property type="entry name" value="ENDOGENOUS RETROVIRUS GROUP 3 MEMBER 1 ENV POLYPROTEIN"/>
    <property type="match status" value="1"/>
</dbReference>
<dbReference type="Proteomes" id="UP000472272">
    <property type="component" value="Chromosome 4"/>
</dbReference>
<dbReference type="Pfam" id="PF00429">
    <property type="entry name" value="TLV_coat"/>
    <property type="match status" value="1"/>
</dbReference>
<accession>A0A670I4B0</accession>
<dbReference type="SUPFAM" id="SSF58069">
    <property type="entry name" value="Virus ectodomain"/>
    <property type="match status" value="1"/>
</dbReference>
<evidence type="ECO:0000256" key="1">
    <source>
        <dbReference type="SAM" id="Phobius"/>
    </source>
</evidence>
<reference evidence="2" key="2">
    <citation type="submission" date="2025-08" db="UniProtKB">
        <authorList>
            <consortium name="Ensembl"/>
        </authorList>
    </citation>
    <scope>IDENTIFICATION</scope>
</reference>
<dbReference type="PANTHER" id="PTHR10424">
    <property type="entry name" value="VIRAL ENVELOPE PROTEIN"/>
    <property type="match status" value="1"/>
</dbReference>
<reference evidence="2 3" key="1">
    <citation type="journal article" date="2019" name="Proc. Natl. Acad. Sci. U.S.A.">
        <title>Regulatory changes in pterin and carotenoid genes underlie balanced color polymorphisms in the wall lizard.</title>
        <authorList>
            <person name="Andrade P."/>
            <person name="Pinho C."/>
            <person name="Perez I de Lanuza G."/>
            <person name="Afonso S."/>
            <person name="Brejcha J."/>
            <person name="Rubin C.J."/>
            <person name="Wallerman O."/>
            <person name="Pereira P."/>
            <person name="Sabatino S.J."/>
            <person name="Bellati A."/>
            <person name="Pellitteri-Rosa D."/>
            <person name="Bosakova Z."/>
            <person name="Bunikis I."/>
            <person name="Carretero M.A."/>
            <person name="Feiner N."/>
            <person name="Marsik P."/>
            <person name="Pauperio F."/>
            <person name="Salvi D."/>
            <person name="Soler L."/>
            <person name="While G.M."/>
            <person name="Uller T."/>
            <person name="Font E."/>
            <person name="Andersson L."/>
            <person name="Carneiro M."/>
        </authorList>
    </citation>
    <scope>NUCLEOTIDE SEQUENCE</scope>
</reference>
<keyword evidence="1" id="KW-1133">Transmembrane helix</keyword>
<keyword evidence="1" id="KW-0472">Membrane</keyword>
<keyword evidence="1" id="KW-0812">Transmembrane</keyword>
<proteinExistence type="predicted"/>